<reference evidence="4 5" key="1">
    <citation type="submission" date="2013-04" db="EMBL/GenBank/DDBJ databases">
        <title>The Genome Sequence of Parabacteroides goldsteinii DSM 19448.</title>
        <authorList>
            <consortium name="The Broad Institute Genomics Platform"/>
            <person name="Earl A."/>
            <person name="Ward D."/>
            <person name="Feldgarden M."/>
            <person name="Gevers D."/>
            <person name="Martens E."/>
            <person name="Sakamoto M."/>
            <person name="Benno Y."/>
            <person name="Song Y."/>
            <person name="Liu C."/>
            <person name="Lee J."/>
            <person name="Bolanos M."/>
            <person name="Vaisanen M.L."/>
            <person name="Finegold S.M."/>
            <person name="Walker B."/>
            <person name="Young S."/>
            <person name="Zeng Q."/>
            <person name="Gargeya S."/>
            <person name="Fitzgerald M."/>
            <person name="Haas B."/>
            <person name="Abouelleil A."/>
            <person name="Allen A.W."/>
            <person name="Alvarado L."/>
            <person name="Arachchi H.M."/>
            <person name="Berlin A.M."/>
            <person name="Chapman S.B."/>
            <person name="Gainer-Dewar J."/>
            <person name="Goldberg J."/>
            <person name="Griggs A."/>
            <person name="Gujja S."/>
            <person name="Hansen M."/>
            <person name="Howarth C."/>
            <person name="Imamovic A."/>
            <person name="Ireland A."/>
            <person name="Larimer J."/>
            <person name="McCowan C."/>
            <person name="Murphy C."/>
            <person name="Pearson M."/>
            <person name="Poon T.W."/>
            <person name="Priest M."/>
            <person name="Roberts A."/>
            <person name="Saif S."/>
            <person name="Shea T."/>
            <person name="Sisk P."/>
            <person name="Sykes S."/>
            <person name="Wortman J."/>
            <person name="Nusbaum C."/>
            <person name="Birren B."/>
        </authorList>
    </citation>
    <scope>NUCLEOTIDE SEQUENCE [LARGE SCALE GENOMIC DNA]</scope>
    <source>
        <strain evidence="4 5">DSM 19448</strain>
    </source>
</reference>
<accession>A0A0F5ITC0</accession>
<name>A0A0F5ITC0_9BACT</name>
<dbReference type="PATRIC" id="fig|927665.4.peg.4146"/>
<evidence type="ECO:0000313" key="4">
    <source>
        <dbReference type="EMBL" id="KKB48806.1"/>
    </source>
</evidence>
<organism evidence="4 5">
    <name type="scientific">Parabacteroides goldsteinii DSM 19448 = WAL 12034</name>
    <dbReference type="NCBI Taxonomy" id="927665"/>
    <lineage>
        <taxon>Bacteria</taxon>
        <taxon>Pseudomonadati</taxon>
        <taxon>Bacteroidota</taxon>
        <taxon>Bacteroidia</taxon>
        <taxon>Bacteroidales</taxon>
        <taxon>Tannerellaceae</taxon>
        <taxon>Parabacteroides</taxon>
    </lineage>
</organism>
<dbReference type="GO" id="GO:0003677">
    <property type="term" value="F:DNA binding"/>
    <property type="evidence" value="ECO:0007669"/>
    <property type="project" value="UniProtKB-KW"/>
</dbReference>
<dbReference type="InterPro" id="IPR005902">
    <property type="entry name" value="HU_DNA-bd_put"/>
</dbReference>
<evidence type="ECO:0000256" key="2">
    <source>
        <dbReference type="SAM" id="MobiDB-lite"/>
    </source>
</evidence>
<dbReference type="NCBIfam" id="TIGR01201">
    <property type="entry name" value="HU_rel"/>
    <property type="match status" value="1"/>
</dbReference>
<dbReference type="HOGENOM" id="CLU_112331_4_1_10"/>
<proteinExistence type="predicted"/>
<evidence type="ECO:0000313" key="5">
    <source>
        <dbReference type="Proteomes" id="UP000033047"/>
    </source>
</evidence>
<dbReference type="Proteomes" id="UP000033047">
    <property type="component" value="Unassembled WGS sequence"/>
</dbReference>
<feature type="domain" description="HU" evidence="3">
    <location>
        <begin position="1"/>
        <end position="122"/>
    </location>
</feature>
<gene>
    <name evidence="4" type="ORF">HMPREF1535_04035</name>
</gene>
<dbReference type="EMBL" id="AQHV01000021">
    <property type="protein sequence ID" value="KKB48806.1"/>
    <property type="molecule type" value="Genomic_DNA"/>
</dbReference>
<dbReference type="InterPro" id="IPR010992">
    <property type="entry name" value="IHF-like_DNA-bd_dom_sf"/>
</dbReference>
<dbReference type="STRING" id="927665.HMPREF1535_04035"/>
<evidence type="ECO:0000256" key="1">
    <source>
        <dbReference type="ARBA" id="ARBA00023125"/>
    </source>
</evidence>
<dbReference type="SUPFAM" id="SSF47729">
    <property type="entry name" value="IHF-like DNA-binding proteins"/>
    <property type="match status" value="1"/>
</dbReference>
<sequence>MAQGYKLVTRKVTDLKGGAAQEKIYAIPDYNGHTDMDTLCVMIGARSTVSSADVKAVLDNLNFILDMELRAGRIVQLGEFGNFRLSLSSNGASDKKSFSQADVKGARVIFTPGASLRNTKKLVAFTSTEKKEDEGSGSEGGGGGSDRPEIE</sequence>
<protein>
    <recommendedName>
        <fullName evidence="3">HU domain-containing protein</fullName>
    </recommendedName>
</protein>
<dbReference type="RefSeq" id="WP_010800778.1">
    <property type="nucleotide sequence ID" value="NZ_KQ033913.1"/>
</dbReference>
<dbReference type="Pfam" id="PF18291">
    <property type="entry name" value="HU-HIG"/>
    <property type="match status" value="1"/>
</dbReference>
<comment type="caution">
    <text evidence="4">The sequence shown here is derived from an EMBL/GenBank/DDBJ whole genome shotgun (WGS) entry which is preliminary data.</text>
</comment>
<keyword evidence="1" id="KW-0238">DNA-binding</keyword>
<dbReference type="InterPro" id="IPR041607">
    <property type="entry name" value="HU-HIG"/>
</dbReference>
<feature type="region of interest" description="Disordered" evidence="2">
    <location>
        <begin position="125"/>
        <end position="151"/>
    </location>
</feature>
<dbReference type="AlphaFoldDB" id="A0A0F5ITC0"/>
<evidence type="ECO:0000259" key="3">
    <source>
        <dbReference type="Pfam" id="PF18291"/>
    </source>
</evidence>